<dbReference type="InterPro" id="IPR013762">
    <property type="entry name" value="Integrase-like_cat_sf"/>
</dbReference>
<feature type="domain" description="Putative integrase N-terminal" evidence="3">
    <location>
        <begin position="1"/>
        <end position="90"/>
    </location>
</feature>
<sequence>MRNLNYELKQLCRRNRDGSFATQRDRERVLDLVASQLHDMGYRHMAAESLKPKHVERLVERWQAEGLAVGTIKNRMAELRWWAEKIGKQNVIARDNDHYGIGNRQYVTNVSKARDLNGGELARITDPYTAMSLRLQAAFGLRRGESIKIRPEWADRGDRLALKDTWTKGGRAREIPIRNAEQRQVLDEAKALAGRGSLIPAERSYVEQLRRFEYQCAAARVHRIHGRRHQYAQTRYRELTGWPAPAAGGPRSRDLTPSQRELDREARLTISEELGHEREQITAVYLGR</sequence>
<dbReference type="InterPro" id="IPR024456">
    <property type="entry name" value="Integrase_catalytic_putative"/>
</dbReference>
<protein>
    <submittedName>
        <fullName evidence="5">Phage integrase N-terminal domain-containing protein</fullName>
    </submittedName>
</protein>
<keyword evidence="6" id="KW-1185">Reference proteome</keyword>
<gene>
    <name evidence="5" type="ORF">ACFPTN_18850</name>
</gene>
<dbReference type="EMBL" id="JBHSOG010000094">
    <property type="protein sequence ID" value="MFC5771442.1"/>
    <property type="molecule type" value="Genomic_DNA"/>
</dbReference>
<name>A0ABW1AVT1_9RHOO</name>
<accession>A0ABW1AVT1</accession>
<feature type="domain" description="Integrase catalytic" evidence="4">
    <location>
        <begin position="122"/>
        <end position="233"/>
    </location>
</feature>
<evidence type="ECO:0000313" key="5">
    <source>
        <dbReference type="EMBL" id="MFC5771442.1"/>
    </source>
</evidence>
<proteinExistence type="predicted"/>
<evidence type="ECO:0000259" key="3">
    <source>
        <dbReference type="Pfam" id="PF12834"/>
    </source>
</evidence>
<dbReference type="InterPro" id="IPR011010">
    <property type="entry name" value="DNA_brk_join_enz"/>
</dbReference>
<feature type="region of interest" description="Disordered" evidence="2">
    <location>
        <begin position="241"/>
        <end position="261"/>
    </location>
</feature>
<evidence type="ECO:0000256" key="1">
    <source>
        <dbReference type="ARBA" id="ARBA00023172"/>
    </source>
</evidence>
<dbReference type="SUPFAM" id="SSF56349">
    <property type="entry name" value="DNA breaking-rejoining enzymes"/>
    <property type="match status" value="1"/>
</dbReference>
<evidence type="ECO:0000259" key="4">
    <source>
        <dbReference type="Pfam" id="PF12835"/>
    </source>
</evidence>
<reference evidence="6" key="1">
    <citation type="journal article" date="2019" name="Int. J. Syst. Evol. Microbiol.">
        <title>The Global Catalogue of Microorganisms (GCM) 10K type strain sequencing project: providing services to taxonomists for standard genome sequencing and annotation.</title>
        <authorList>
            <consortium name="The Broad Institute Genomics Platform"/>
            <consortium name="The Broad Institute Genome Sequencing Center for Infectious Disease"/>
            <person name="Wu L."/>
            <person name="Ma J."/>
        </authorList>
    </citation>
    <scope>NUCLEOTIDE SEQUENCE [LARGE SCALE GENOMIC DNA]</scope>
    <source>
        <strain evidence="6">SHR3</strain>
    </source>
</reference>
<dbReference type="InterPro" id="IPR024457">
    <property type="entry name" value="Putative_integrase_N"/>
</dbReference>
<keyword evidence="1" id="KW-0233">DNA recombination</keyword>
<evidence type="ECO:0000256" key="2">
    <source>
        <dbReference type="SAM" id="MobiDB-lite"/>
    </source>
</evidence>
<evidence type="ECO:0000313" key="6">
    <source>
        <dbReference type="Proteomes" id="UP001595974"/>
    </source>
</evidence>
<organism evidence="5 6">
    <name type="scientific">Thauera sinica</name>
    <dbReference type="NCBI Taxonomy" id="2665146"/>
    <lineage>
        <taxon>Bacteria</taxon>
        <taxon>Pseudomonadati</taxon>
        <taxon>Pseudomonadota</taxon>
        <taxon>Betaproteobacteria</taxon>
        <taxon>Rhodocyclales</taxon>
        <taxon>Zoogloeaceae</taxon>
        <taxon>Thauera</taxon>
    </lineage>
</organism>
<dbReference type="Pfam" id="PF12834">
    <property type="entry name" value="Phage_int_SAM_2"/>
    <property type="match status" value="1"/>
</dbReference>
<dbReference type="Proteomes" id="UP001595974">
    <property type="component" value="Unassembled WGS sequence"/>
</dbReference>
<dbReference type="RefSeq" id="WP_096447945.1">
    <property type="nucleotide sequence ID" value="NZ_JBHSOG010000094.1"/>
</dbReference>
<dbReference type="Gene3D" id="1.10.443.10">
    <property type="entry name" value="Intergrase catalytic core"/>
    <property type="match status" value="1"/>
</dbReference>
<comment type="caution">
    <text evidence="5">The sequence shown here is derived from an EMBL/GenBank/DDBJ whole genome shotgun (WGS) entry which is preliminary data.</text>
</comment>
<dbReference type="Pfam" id="PF12835">
    <property type="entry name" value="Integrase_1"/>
    <property type="match status" value="1"/>
</dbReference>